<keyword evidence="1" id="KW-0812">Transmembrane</keyword>
<evidence type="ECO:0008006" key="4">
    <source>
        <dbReference type="Google" id="ProtNLM"/>
    </source>
</evidence>
<keyword evidence="3" id="KW-1185">Reference proteome</keyword>
<keyword evidence="1" id="KW-0472">Membrane</keyword>
<evidence type="ECO:0000256" key="1">
    <source>
        <dbReference type="SAM" id="Phobius"/>
    </source>
</evidence>
<sequence length="61" mass="6336">MKKILLSGLLLGVVLISLGVLWKVNHWSGASMLLNLSLAGFGLFVICGVALVLKSITAAKG</sequence>
<keyword evidence="1" id="KW-1133">Transmembrane helix</keyword>
<protein>
    <recommendedName>
        <fullName evidence="4">Gliding motility protein GldL</fullName>
    </recommendedName>
</protein>
<accession>A0ABY6IVX5</accession>
<organism evidence="2 3">
    <name type="scientific">Chitinophaga horti</name>
    <dbReference type="NCBI Taxonomy" id="2920382"/>
    <lineage>
        <taxon>Bacteria</taxon>
        <taxon>Pseudomonadati</taxon>
        <taxon>Bacteroidota</taxon>
        <taxon>Chitinophagia</taxon>
        <taxon>Chitinophagales</taxon>
        <taxon>Chitinophagaceae</taxon>
        <taxon>Chitinophaga</taxon>
    </lineage>
</organism>
<dbReference type="EMBL" id="CP107006">
    <property type="protein sequence ID" value="UYQ91435.1"/>
    <property type="molecule type" value="Genomic_DNA"/>
</dbReference>
<gene>
    <name evidence="2" type="ORF">MKQ68_15185</name>
</gene>
<proteinExistence type="predicted"/>
<dbReference type="Proteomes" id="UP001162741">
    <property type="component" value="Chromosome"/>
</dbReference>
<dbReference type="RefSeq" id="WP_264279859.1">
    <property type="nucleotide sequence ID" value="NZ_CP107006.1"/>
</dbReference>
<reference evidence="2" key="1">
    <citation type="submission" date="2022-10" db="EMBL/GenBank/DDBJ databases">
        <title>Chitinophaga sp. nov., isolated from soil.</title>
        <authorList>
            <person name="Jeon C.O."/>
        </authorList>
    </citation>
    <scope>NUCLEOTIDE SEQUENCE</scope>
    <source>
        <strain evidence="2">R8</strain>
    </source>
</reference>
<evidence type="ECO:0000313" key="2">
    <source>
        <dbReference type="EMBL" id="UYQ91435.1"/>
    </source>
</evidence>
<feature type="transmembrane region" description="Helical" evidence="1">
    <location>
        <begin position="29"/>
        <end position="53"/>
    </location>
</feature>
<evidence type="ECO:0000313" key="3">
    <source>
        <dbReference type="Proteomes" id="UP001162741"/>
    </source>
</evidence>
<name>A0ABY6IVX5_9BACT</name>